<dbReference type="SMART" id="SM00028">
    <property type="entry name" value="TPR"/>
    <property type="match status" value="5"/>
</dbReference>
<organism evidence="5 6">
    <name type="scientific">Seongchinamella sediminis</name>
    <dbReference type="NCBI Taxonomy" id="2283635"/>
    <lineage>
        <taxon>Bacteria</taxon>
        <taxon>Pseudomonadati</taxon>
        <taxon>Pseudomonadota</taxon>
        <taxon>Gammaproteobacteria</taxon>
        <taxon>Cellvibrionales</taxon>
        <taxon>Halieaceae</taxon>
        <taxon>Seongchinamella</taxon>
    </lineage>
</organism>
<keyword evidence="6" id="KW-1185">Reference proteome</keyword>
<keyword evidence="1" id="KW-0677">Repeat</keyword>
<evidence type="ECO:0000256" key="4">
    <source>
        <dbReference type="SAM" id="SignalP"/>
    </source>
</evidence>
<dbReference type="Proteomes" id="UP000265509">
    <property type="component" value="Unassembled WGS sequence"/>
</dbReference>
<dbReference type="PANTHER" id="PTHR44943">
    <property type="entry name" value="CELLULOSE SYNTHASE OPERON PROTEIN C"/>
    <property type="match status" value="1"/>
</dbReference>
<feature type="chain" id="PRO_5017978916" evidence="4">
    <location>
        <begin position="27"/>
        <end position="584"/>
    </location>
</feature>
<name>A0A3L7DX84_9GAMM</name>
<dbReference type="Pfam" id="PF13432">
    <property type="entry name" value="TPR_16"/>
    <property type="match status" value="3"/>
</dbReference>
<dbReference type="InterPro" id="IPR051685">
    <property type="entry name" value="Ycf3/AcsC/BcsC/TPR_MFPF"/>
</dbReference>
<evidence type="ECO:0000313" key="6">
    <source>
        <dbReference type="Proteomes" id="UP000265509"/>
    </source>
</evidence>
<gene>
    <name evidence="5" type="ORF">DWB85_12775</name>
</gene>
<accession>A0A3L7DX84</accession>
<evidence type="ECO:0000313" key="5">
    <source>
        <dbReference type="EMBL" id="RLQ21395.1"/>
    </source>
</evidence>
<feature type="repeat" description="TPR" evidence="3">
    <location>
        <begin position="489"/>
        <end position="522"/>
    </location>
</feature>
<dbReference type="SUPFAM" id="SSF48452">
    <property type="entry name" value="TPR-like"/>
    <property type="match status" value="3"/>
</dbReference>
<keyword evidence="2 3" id="KW-0802">TPR repeat</keyword>
<sequence length="584" mass="63995">MRRFATIALGSSLLAACASTAPPEPAADSTEPPAALTAELPERAIPADSVYPLLVAEFAIRRRDYQTALDNYLQQASKLQDAGVSRHATHLAQFTENDEQALAAVQLWLAQEPGDLEANNTAAILLARTRQPVAALPHMAVVARGGKQANFPLLLQGFDQLTAEQQSQLVKGLNDMLAEFPRDPALLLTMALINTEFEQYPQALARLKSLFQVEPGQHQALLLEARILTQTGASDPYARIEKALAANPEDSRLRLEYARLLTSSDIEAARSQFELLSVQSPGDADLLLSLALINREIGDDLAARAYLNKVLATGRRQDEAYYYLGRIAEDQQQPSEALEFYMKIGDSRQYLAASQRIGRILVEGGQIDASYAWFARQRREQPTRSEQLYGIEADILSTAGAGLAAMAVLNAGIEDFPDSASLRYARSMLGQQQDDLALMEADLRAILARDPNNATALNALGYTLADQTSRFDEAYKLISRALELEPDEPAILDSMGWVLYRQGKYESAIEYLTRAYAAFPDPEVAAHLGEVLWVSGNTEKARQVWRGALLKDPQHPVLRETLERLGVDNLLTAPQSPGATAGVL</sequence>
<dbReference type="OrthoDB" id="9766710at2"/>
<dbReference type="PANTHER" id="PTHR44943:SF8">
    <property type="entry name" value="TPR REPEAT-CONTAINING PROTEIN MJ0263"/>
    <property type="match status" value="1"/>
</dbReference>
<feature type="signal peptide" evidence="4">
    <location>
        <begin position="1"/>
        <end position="26"/>
    </location>
</feature>
<comment type="caution">
    <text evidence="5">The sequence shown here is derived from an EMBL/GenBank/DDBJ whole genome shotgun (WGS) entry which is preliminary data.</text>
</comment>
<dbReference type="RefSeq" id="WP_117955239.1">
    <property type="nucleotide sequence ID" value="NZ_QRAN01000013.1"/>
</dbReference>
<reference evidence="5 6" key="1">
    <citation type="submission" date="2018-07" db="EMBL/GenBank/DDBJ databases">
        <title>Halioglobus sp. genome submission.</title>
        <authorList>
            <person name="Ye M.-Q."/>
            <person name="Du Z.-J."/>
        </authorList>
    </citation>
    <scope>NUCLEOTIDE SEQUENCE [LARGE SCALE GENOMIC DNA]</scope>
    <source>
        <strain evidence="5 6">U0301</strain>
    </source>
</reference>
<dbReference type="PROSITE" id="PS50005">
    <property type="entry name" value="TPR"/>
    <property type="match status" value="1"/>
</dbReference>
<proteinExistence type="predicted"/>
<dbReference type="Gene3D" id="1.25.40.10">
    <property type="entry name" value="Tetratricopeptide repeat domain"/>
    <property type="match status" value="3"/>
</dbReference>
<dbReference type="InterPro" id="IPR011990">
    <property type="entry name" value="TPR-like_helical_dom_sf"/>
</dbReference>
<evidence type="ECO:0000256" key="3">
    <source>
        <dbReference type="PROSITE-ProRule" id="PRU00339"/>
    </source>
</evidence>
<evidence type="ECO:0000256" key="1">
    <source>
        <dbReference type="ARBA" id="ARBA00022737"/>
    </source>
</evidence>
<dbReference type="PROSITE" id="PS51257">
    <property type="entry name" value="PROKAR_LIPOPROTEIN"/>
    <property type="match status" value="1"/>
</dbReference>
<dbReference type="EMBL" id="QRAN01000013">
    <property type="protein sequence ID" value="RLQ21395.1"/>
    <property type="molecule type" value="Genomic_DNA"/>
</dbReference>
<dbReference type="InterPro" id="IPR019734">
    <property type="entry name" value="TPR_rpt"/>
</dbReference>
<evidence type="ECO:0000256" key="2">
    <source>
        <dbReference type="ARBA" id="ARBA00022803"/>
    </source>
</evidence>
<keyword evidence="4" id="KW-0732">Signal</keyword>
<protein>
    <submittedName>
        <fullName evidence="5">Tetratricopeptide repeat protein</fullName>
    </submittedName>
</protein>
<dbReference type="AlphaFoldDB" id="A0A3L7DX84"/>